<dbReference type="PANTHER" id="PTHR44051:SF8">
    <property type="entry name" value="GLUTATHIONE S-TRANSFERASE GSTA"/>
    <property type="match status" value="1"/>
</dbReference>
<dbReference type="InterPro" id="IPR036249">
    <property type="entry name" value="Thioredoxin-like_sf"/>
</dbReference>
<dbReference type="RefSeq" id="WP_116494044.1">
    <property type="nucleotide sequence ID" value="NZ_QDFR01000006.1"/>
</dbReference>
<dbReference type="Pfam" id="PF02798">
    <property type="entry name" value="GST_N"/>
    <property type="match status" value="1"/>
</dbReference>
<evidence type="ECO:0000313" key="4">
    <source>
        <dbReference type="EMBL" id="PVE51966.1"/>
    </source>
</evidence>
<evidence type="ECO:0000259" key="3">
    <source>
        <dbReference type="PROSITE" id="PS50405"/>
    </source>
</evidence>
<dbReference type="Gene3D" id="3.40.30.10">
    <property type="entry name" value="Glutaredoxin"/>
    <property type="match status" value="1"/>
</dbReference>
<evidence type="ECO:0000256" key="1">
    <source>
        <dbReference type="RuleBase" id="RU003494"/>
    </source>
</evidence>
<accession>A0AA92H8A1</accession>
<dbReference type="Proteomes" id="UP000244335">
    <property type="component" value="Unassembled WGS sequence"/>
</dbReference>
<dbReference type="PROSITE" id="PS50404">
    <property type="entry name" value="GST_NTER"/>
    <property type="match status" value="1"/>
</dbReference>
<comment type="similarity">
    <text evidence="1">Belongs to the GST superfamily.</text>
</comment>
<protein>
    <submittedName>
        <fullName evidence="4">Glutathione S-transferase</fullName>
    </submittedName>
</protein>
<dbReference type="SFLD" id="SFLDS00019">
    <property type="entry name" value="Glutathione_Transferase_(cytos"/>
    <property type="match status" value="1"/>
</dbReference>
<dbReference type="InterPro" id="IPR004046">
    <property type="entry name" value="GST_C"/>
</dbReference>
<dbReference type="SUPFAM" id="SSF52833">
    <property type="entry name" value="Thioredoxin-like"/>
    <property type="match status" value="1"/>
</dbReference>
<dbReference type="PANTHER" id="PTHR44051">
    <property type="entry name" value="GLUTATHIONE S-TRANSFERASE-RELATED"/>
    <property type="match status" value="1"/>
</dbReference>
<dbReference type="InterPro" id="IPR036282">
    <property type="entry name" value="Glutathione-S-Trfase_C_sf"/>
</dbReference>
<dbReference type="PROSITE" id="PS50405">
    <property type="entry name" value="GST_CTER"/>
    <property type="match status" value="1"/>
</dbReference>
<dbReference type="InterPro" id="IPR040079">
    <property type="entry name" value="Glutathione_S-Trfase"/>
</dbReference>
<comment type="caution">
    <text evidence="4">The sequence shown here is derived from an EMBL/GenBank/DDBJ whole genome shotgun (WGS) entry which is preliminary data.</text>
</comment>
<dbReference type="SFLD" id="SFLDG00358">
    <property type="entry name" value="Main_(cytGST)"/>
    <property type="match status" value="1"/>
</dbReference>
<feature type="domain" description="GST C-terminal" evidence="3">
    <location>
        <begin position="89"/>
        <end position="212"/>
    </location>
</feature>
<dbReference type="AlphaFoldDB" id="A0AA92H8A1"/>
<dbReference type="InterPro" id="IPR004045">
    <property type="entry name" value="Glutathione_S-Trfase_N"/>
</dbReference>
<name>A0AA92H8A1_RHIRH</name>
<reference evidence="4 5" key="1">
    <citation type="submission" date="2018-04" db="EMBL/GenBank/DDBJ databases">
        <authorList>
            <person name="Hagen T."/>
        </authorList>
    </citation>
    <scope>NUCLEOTIDE SEQUENCE [LARGE SCALE GENOMIC DNA]</scope>
    <source>
        <strain evidence="4 5">TPD7009</strain>
    </source>
</reference>
<dbReference type="Gene3D" id="1.20.1050.10">
    <property type="match status" value="1"/>
</dbReference>
<organism evidence="4 5">
    <name type="scientific">Rhizobium rhizogenes</name>
    <name type="common">Agrobacterium rhizogenes</name>
    <dbReference type="NCBI Taxonomy" id="359"/>
    <lineage>
        <taxon>Bacteria</taxon>
        <taxon>Pseudomonadati</taxon>
        <taxon>Pseudomonadota</taxon>
        <taxon>Alphaproteobacteria</taxon>
        <taxon>Hyphomicrobiales</taxon>
        <taxon>Rhizobiaceae</taxon>
        <taxon>Rhizobium/Agrobacterium group</taxon>
        <taxon>Rhizobium</taxon>
    </lineage>
</organism>
<dbReference type="CDD" id="cd00299">
    <property type="entry name" value="GST_C_family"/>
    <property type="match status" value="1"/>
</dbReference>
<gene>
    <name evidence="4" type="ORF">DC430_17880</name>
</gene>
<dbReference type="CDD" id="cd00570">
    <property type="entry name" value="GST_N_family"/>
    <property type="match status" value="1"/>
</dbReference>
<sequence>MTLKLYMHPLSSFCHKVLVALYENGTSFETVIVDFSNSDSRAAFFEKSPMGKMPVLQDMESNVTLPESSIIIEYINTHYPGDCGLLPQDAEEQLQVRLWDRFFDLYIHQPMQRIVGERLRPEGSLDPHGVSEAHATIDKAYGVLEQHLAGRQWVASTTFSMADCAAVPALFYGSIVHPFNDDLRNTGEYFERLISRLSVKRVIDEARPYFQYFPYRETMPPRFLQG</sequence>
<dbReference type="EMBL" id="QDFR01000006">
    <property type="protein sequence ID" value="PVE51966.1"/>
    <property type="molecule type" value="Genomic_DNA"/>
</dbReference>
<dbReference type="InterPro" id="IPR010987">
    <property type="entry name" value="Glutathione-S-Trfase_C-like"/>
</dbReference>
<dbReference type="Pfam" id="PF00043">
    <property type="entry name" value="GST_C"/>
    <property type="match status" value="1"/>
</dbReference>
<dbReference type="SUPFAM" id="SSF47616">
    <property type="entry name" value="GST C-terminal domain-like"/>
    <property type="match status" value="1"/>
</dbReference>
<proteinExistence type="inferred from homology"/>
<evidence type="ECO:0000313" key="5">
    <source>
        <dbReference type="Proteomes" id="UP000244335"/>
    </source>
</evidence>
<feature type="domain" description="GST N-terminal" evidence="2">
    <location>
        <begin position="1"/>
        <end position="83"/>
    </location>
</feature>
<evidence type="ECO:0000259" key="2">
    <source>
        <dbReference type="PROSITE" id="PS50404"/>
    </source>
</evidence>